<keyword evidence="4 6" id="KW-1133">Transmembrane helix</keyword>
<evidence type="ECO:0000313" key="7">
    <source>
        <dbReference type="EMBL" id="CDG69949.1"/>
    </source>
</evidence>
<proteinExistence type="evidence at transcript level"/>
<comment type="subcellular location">
    <subcellularLocation>
        <location evidence="1">Membrane</location>
    </subcellularLocation>
    <subcellularLocation>
        <location evidence="6">Mitochondrion inner membrane</location>
        <topology evidence="6">Multi-pass membrane protein</topology>
    </subcellularLocation>
</comment>
<dbReference type="PROSITE" id="PS50895">
    <property type="entry name" value="SURF1"/>
    <property type="match status" value="1"/>
</dbReference>
<dbReference type="InterPro" id="IPR045214">
    <property type="entry name" value="Surf1/Surf4"/>
</dbReference>
<dbReference type="EMBL" id="HAAD01003717">
    <property type="protein sequence ID" value="CDG69949.1"/>
    <property type="molecule type" value="mRNA"/>
</dbReference>
<keyword evidence="6" id="KW-0496">Mitochondrion</keyword>
<comment type="similarity">
    <text evidence="2 6">Belongs to the SURF1 family.</text>
</comment>
<evidence type="ECO:0000256" key="4">
    <source>
        <dbReference type="ARBA" id="ARBA00022989"/>
    </source>
</evidence>
<keyword evidence="3 6" id="KW-0812">Transmembrane</keyword>
<keyword evidence="6" id="KW-0999">Mitochondrion inner membrane</keyword>
<dbReference type="OrthoDB" id="10040024at2759"/>
<dbReference type="GO" id="GO:0033617">
    <property type="term" value="P:mitochondrial respiratory chain complex IV assembly"/>
    <property type="evidence" value="ECO:0007669"/>
    <property type="project" value="TreeGrafter"/>
</dbReference>
<evidence type="ECO:0000256" key="2">
    <source>
        <dbReference type="ARBA" id="ARBA00007165"/>
    </source>
</evidence>
<feature type="transmembrane region" description="Helical" evidence="6">
    <location>
        <begin position="43"/>
        <end position="60"/>
    </location>
</feature>
<dbReference type="PANTHER" id="PTHR23427">
    <property type="entry name" value="SURFEIT LOCUS PROTEIN"/>
    <property type="match status" value="1"/>
</dbReference>
<name>T2MCT2_HYDVU</name>
<dbReference type="AlphaFoldDB" id="T2MCT2"/>
<dbReference type="GO" id="GO:0005743">
    <property type="term" value="C:mitochondrial inner membrane"/>
    <property type="evidence" value="ECO:0007669"/>
    <property type="project" value="UniProtKB-SubCell"/>
</dbReference>
<sequence length="273" mass="31441">IFNIKAFIRMFRCCLNRSNIYISTIRFRTNMDQRSVHNTNSRYVLLVIPITAFCLGTWQIKRLAWKKELIREMEARTTSEAVPLPSDILSPGKIEEMEYRRVIVRGKFDHTKEVFLGPRSKNVSSSFNNSSLISSRSESGYHIVTPFVLNTGERILVNRGWVPLKMKSSLTRVQGQIEKEVELTGLIRKGEKRPQFTPVKNDSLTFHYCDLDTFSTILHTHPVLIDADFASSVEGGPLGGQTRVNIRNEHLQYIVTWYSLSAATFYMFSKIRK</sequence>
<dbReference type="PANTHER" id="PTHR23427:SF2">
    <property type="entry name" value="SURFEIT LOCUS PROTEIN 1"/>
    <property type="match status" value="1"/>
</dbReference>
<gene>
    <name evidence="7" type="primary">SURF1</name>
</gene>
<accession>T2MCT2</accession>
<comment type="function">
    <text evidence="6">Probably involved in the biogenesis of the COX complex.</text>
</comment>
<evidence type="ECO:0000256" key="6">
    <source>
        <dbReference type="RuleBase" id="RU363076"/>
    </source>
</evidence>
<comment type="caution">
    <text evidence="6">Lacks conserved residue(s) required for the propagation of feature annotation.</text>
</comment>
<evidence type="ECO:0000256" key="3">
    <source>
        <dbReference type="ARBA" id="ARBA00022692"/>
    </source>
</evidence>
<dbReference type="CDD" id="cd06662">
    <property type="entry name" value="SURF1"/>
    <property type="match status" value="1"/>
</dbReference>
<feature type="non-terminal residue" evidence="7">
    <location>
        <position position="1"/>
    </location>
</feature>
<organism evidence="7">
    <name type="scientific">Hydra vulgaris</name>
    <name type="common">Hydra</name>
    <name type="synonym">Hydra attenuata</name>
    <dbReference type="NCBI Taxonomy" id="6087"/>
    <lineage>
        <taxon>Eukaryota</taxon>
        <taxon>Metazoa</taxon>
        <taxon>Cnidaria</taxon>
        <taxon>Hydrozoa</taxon>
        <taxon>Hydroidolina</taxon>
        <taxon>Anthoathecata</taxon>
        <taxon>Aplanulata</taxon>
        <taxon>Hydridae</taxon>
        <taxon>Hydra</taxon>
    </lineage>
</organism>
<dbReference type="Pfam" id="PF02104">
    <property type="entry name" value="SURF1"/>
    <property type="match status" value="1"/>
</dbReference>
<protein>
    <recommendedName>
        <fullName evidence="6">SURF1-like protein</fullName>
    </recommendedName>
</protein>
<evidence type="ECO:0000256" key="1">
    <source>
        <dbReference type="ARBA" id="ARBA00004370"/>
    </source>
</evidence>
<evidence type="ECO:0000256" key="5">
    <source>
        <dbReference type="ARBA" id="ARBA00023136"/>
    </source>
</evidence>
<dbReference type="InterPro" id="IPR002994">
    <property type="entry name" value="Surf1/Shy1"/>
</dbReference>
<reference evidence="7" key="1">
    <citation type="journal article" date="2013" name="Genome Biol. Evol.">
        <title>Punctuated emergences of genetic and phenotypic innovations in eumetazoan, bilaterian, euteleostome, and hominidae ancestors.</title>
        <authorList>
            <person name="Wenger Y."/>
            <person name="Galliot B."/>
        </authorList>
    </citation>
    <scope>NUCLEOTIDE SEQUENCE</scope>
    <source>
        <tissue evidence="7">Whole animals</tissue>
    </source>
</reference>
<keyword evidence="5 6" id="KW-0472">Membrane</keyword>